<dbReference type="NCBIfam" id="TIGR02276">
    <property type="entry name" value="beta_rpt_yvtn"/>
    <property type="match status" value="3"/>
</dbReference>
<evidence type="ECO:0000256" key="1">
    <source>
        <dbReference type="SAM" id="MobiDB-lite"/>
    </source>
</evidence>
<reference evidence="3" key="1">
    <citation type="submission" date="2014-08" db="EMBL/GenBank/DDBJ databases">
        <authorList>
            <person name="Falentin Helene"/>
        </authorList>
    </citation>
    <scope>NUCLEOTIDE SEQUENCE</scope>
</reference>
<dbReference type="InterPro" id="IPR011045">
    <property type="entry name" value="N2O_reductase_N"/>
</dbReference>
<protein>
    <submittedName>
        <fullName evidence="3">40-residue YVTN family beta-propeller repeat protein</fullName>
    </submittedName>
</protein>
<gene>
    <name evidence="3" type="ORF">PFCIRM138_07185</name>
</gene>
<evidence type="ECO:0000256" key="2">
    <source>
        <dbReference type="SAM" id="SignalP"/>
    </source>
</evidence>
<organism evidence="3">
    <name type="scientific">Propionibacterium freudenreichii subsp. freudenreichii</name>
    <dbReference type="NCBI Taxonomy" id="66712"/>
    <lineage>
        <taxon>Bacteria</taxon>
        <taxon>Bacillati</taxon>
        <taxon>Actinomycetota</taxon>
        <taxon>Actinomycetes</taxon>
        <taxon>Propionibacteriales</taxon>
        <taxon>Propionibacteriaceae</taxon>
        <taxon>Propionibacterium</taxon>
    </lineage>
</organism>
<accession>A0A0B7NZQ8</accession>
<dbReference type="PROSITE" id="PS51257">
    <property type="entry name" value="PROKAR_LIPOPROTEIN"/>
    <property type="match status" value="1"/>
</dbReference>
<dbReference type="InterPro" id="IPR051200">
    <property type="entry name" value="Host-pathogen_enzymatic-act"/>
</dbReference>
<dbReference type="PANTHER" id="PTHR47197">
    <property type="entry name" value="PROTEIN NIRF"/>
    <property type="match status" value="1"/>
</dbReference>
<feature type="signal peptide" evidence="2">
    <location>
        <begin position="1"/>
        <end position="24"/>
    </location>
</feature>
<name>A0A0B7NZQ8_PROFF</name>
<feature type="region of interest" description="Disordered" evidence="1">
    <location>
        <begin position="31"/>
        <end position="57"/>
    </location>
</feature>
<dbReference type="Gene3D" id="2.130.10.10">
    <property type="entry name" value="YVTN repeat-like/Quinoprotein amine dehydrogenase"/>
    <property type="match status" value="3"/>
</dbReference>
<dbReference type="AlphaFoldDB" id="A0A0B7NZQ8"/>
<feature type="compositionally biased region" description="Low complexity" evidence="1">
    <location>
        <begin position="38"/>
        <end position="57"/>
    </location>
</feature>
<dbReference type="InterPro" id="IPR015943">
    <property type="entry name" value="WD40/YVTN_repeat-like_dom_sf"/>
</dbReference>
<dbReference type="InterPro" id="IPR011964">
    <property type="entry name" value="YVTN_b-propeller_repeat"/>
</dbReference>
<keyword evidence="2" id="KW-0732">Signal</keyword>
<dbReference type="SUPFAM" id="SSF50974">
    <property type="entry name" value="Nitrous oxide reductase, N-terminal domain"/>
    <property type="match status" value="1"/>
</dbReference>
<dbReference type="EMBL" id="LM676407">
    <property type="protein sequence ID" value="CEP26373.1"/>
    <property type="molecule type" value="Genomic_DNA"/>
</dbReference>
<dbReference type="PANTHER" id="PTHR47197:SF3">
    <property type="entry name" value="DIHYDRO-HEME D1 DEHYDROGENASE"/>
    <property type="match status" value="1"/>
</dbReference>
<feature type="chain" id="PRO_5038718845" evidence="2">
    <location>
        <begin position="25"/>
        <end position="390"/>
    </location>
</feature>
<sequence>MTRGKKLGRRLAVAGVATAVVAVAAGCSASTGAGGGTSSASSAAGPASSRPSTGPAGTVWVANEDGNSLTAIDAASSTVAATVNGVAMPHNVQATPDGSTVLAVSVGSGAVVSLDPARYSVRATAQTDAHPAHVIASPDGQRAYVTSGAANAVDVYQLPSLKRVTAVRVGAGPYGLRPSPDGTKVVVADAKADTVDVIDTRTLASSRITVGANPVQVAVSPDSRFAYVSLGTPKKVVKVDLAARKVVASASVPDAPVQVYVSADGKRLLAADQGTEQEPGHDVSVIDPQTMAVTATIPVGAGPHGVVIDPSGTRAWVTNTFADTVSAIDLTSNTVAATIPVGKAPNGISFGTTPPIKAGSVGVEIPTYPTGDMEGMAGMSSNPSPAASHT</sequence>
<evidence type="ECO:0000313" key="3">
    <source>
        <dbReference type="EMBL" id="CEP26373.1"/>
    </source>
</evidence>
<proteinExistence type="predicted"/>